<dbReference type="EMBL" id="WSLF01000006">
    <property type="protein sequence ID" value="KAE9634018.1"/>
    <property type="molecule type" value="Genomic_DNA"/>
</dbReference>
<dbReference type="OrthoDB" id="9776650at2"/>
<gene>
    <name evidence="3" type="ORF">GND95_07805</name>
</gene>
<dbReference type="PANTHER" id="PTHR30231:SF41">
    <property type="entry name" value="DNA POLYMERASE III SUBUNIT EPSILON"/>
    <property type="match status" value="1"/>
</dbReference>
<proteinExistence type="predicted"/>
<dbReference type="InterPro" id="IPR013520">
    <property type="entry name" value="Ribonucl_H"/>
</dbReference>
<feature type="domain" description="Exonuclease" evidence="2">
    <location>
        <begin position="8"/>
        <end position="173"/>
    </location>
</feature>
<dbReference type="GO" id="GO:0045004">
    <property type="term" value="P:DNA replication proofreading"/>
    <property type="evidence" value="ECO:0007669"/>
    <property type="project" value="TreeGrafter"/>
</dbReference>
<dbReference type="RefSeq" id="WP_158740300.1">
    <property type="nucleotide sequence ID" value="NZ_WSLF01000006.1"/>
</dbReference>
<evidence type="ECO:0000256" key="1">
    <source>
        <dbReference type="ARBA" id="ARBA00022839"/>
    </source>
</evidence>
<dbReference type="GO" id="GO:0008408">
    <property type="term" value="F:3'-5' exonuclease activity"/>
    <property type="evidence" value="ECO:0007669"/>
    <property type="project" value="TreeGrafter"/>
</dbReference>
<organism evidence="3 4">
    <name type="scientific">Defluviitalea raffinosedens</name>
    <dbReference type="NCBI Taxonomy" id="1450156"/>
    <lineage>
        <taxon>Bacteria</taxon>
        <taxon>Bacillati</taxon>
        <taxon>Bacillota</taxon>
        <taxon>Clostridia</taxon>
        <taxon>Lachnospirales</taxon>
        <taxon>Defluviitaleaceae</taxon>
        <taxon>Defluviitalea</taxon>
    </lineage>
</organism>
<dbReference type="InterPro" id="IPR036397">
    <property type="entry name" value="RNaseH_sf"/>
</dbReference>
<comment type="caution">
    <text evidence="3">The sequence shown here is derived from an EMBL/GenBank/DDBJ whole genome shotgun (WGS) entry which is preliminary data.</text>
</comment>
<dbReference type="GO" id="GO:0003677">
    <property type="term" value="F:DNA binding"/>
    <property type="evidence" value="ECO:0007669"/>
    <property type="project" value="InterPro"/>
</dbReference>
<keyword evidence="1 3" id="KW-0269">Exonuclease</keyword>
<dbReference type="FunFam" id="3.30.420.10:FF:000045">
    <property type="entry name" value="3'-5' exonuclease DinG"/>
    <property type="match status" value="1"/>
</dbReference>
<dbReference type="SUPFAM" id="SSF53098">
    <property type="entry name" value="Ribonuclease H-like"/>
    <property type="match status" value="1"/>
</dbReference>
<dbReference type="AlphaFoldDB" id="A0A7C8LD60"/>
<reference evidence="3 4" key="1">
    <citation type="submission" date="2019-12" db="EMBL/GenBank/DDBJ databases">
        <title>Defluviitalea raffinosedens, isolated from a biogas fermenter, genome sequencing and characterization.</title>
        <authorList>
            <person name="Rettenmaier R."/>
            <person name="Schneider M."/>
            <person name="Neuhaus K."/>
            <person name="Liebl W."/>
            <person name="Zverlov V."/>
        </authorList>
    </citation>
    <scope>NUCLEOTIDE SEQUENCE [LARGE SCALE GENOMIC DNA]</scope>
    <source>
        <strain evidence="3 4">249c-K6</strain>
    </source>
</reference>
<dbReference type="InterPro" id="IPR012337">
    <property type="entry name" value="RNaseH-like_sf"/>
</dbReference>
<dbReference type="NCBIfam" id="TIGR00573">
    <property type="entry name" value="dnaq"/>
    <property type="match status" value="1"/>
</dbReference>
<keyword evidence="4" id="KW-1185">Reference proteome</keyword>
<sequence>MRNEYIDHLIVFDLETTGCNPVQDYIIEIGAIKIKDGEIVSKYHQMVNPGIPIPYFITEITGITDDMVSDAPYISEALPSFLDFCDTDYILGHNISFDYRFIKSKCSSLGYTFNKKALDTLTIARKFLKHLPSRSLGPLCEYYGIDLRNAHRAIHDAEATYRLFQCLKKDFMDVDASAFIAKEITWDPPKQEMITPRQKKYLADLIRMHRLVVNEDIETLTKSEASRMIDKILVQVRSGQK</sequence>
<dbReference type="Pfam" id="PF00929">
    <property type="entry name" value="RNase_T"/>
    <property type="match status" value="1"/>
</dbReference>
<dbReference type="InterPro" id="IPR006054">
    <property type="entry name" value="DnaQ"/>
</dbReference>
<dbReference type="CDD" id="cd06127">
    <property type="entry name" value="DEDDh"/>
    <property type="match status" value="1"/>
</dbReference>
<dbReference type="PANTHER" id="PTHR30231">
    <property type="entry name" value="DNA POLYMERASE III SUBUNIT EPSILON"/>
    <property type="match status" value="1"/>
</dbReference>
<evidence type="ECO:0000313" key="3">
    <source>
        <dbReference type="EMBL" id="KAE9634018.1"/>
    </source>
</evidence>
<dbReference type="GO" id="GO:0003887">
    <property type="term" value="F:DNA-directed DNA polymerase activity"/>
    <property type="evidence" value="ECO:0007669"/>
    <property type="project" value="InterPro"/>
</dbReference>
<dbReference type="GO" id="GO:0005829">
    <property type="term" value="C:cytosol"/>
    <property type="evidence" value="ECO:0007669"/>
    <property type="project" value="TreeGrafter"/>
</dbReference>
<name>A0A7C8LD60_9FIRM</name>
<keyword evidence="1 3" id="KW-0540">Nuclease</keyword>
<evidence type="ECO:0000259" key="2">
    <source>
        <dbReference type="SMART" id="SM00479"/>
    </source>
</evidence>
<accession>A0A7C8LD60</accession>
<dbReference type="SMART" id="SM00479">
    <property type="entry name" value="EXOIII"/>
    <property type="match status" value="1"/>
</dbReference>
<dbReference type="Proteomes" id="UP000483018">
    <property type="component" value="Unassembled WGS sequence"/>
</dbReference>
<dbReference type="Gene3D" id="3.30.420.10">
    <property type="entry name" value="Ribonuclease H-like superfamily/Ribonuclease H"/>
    <property type="match status" value="1"/>
</dbReference>
<protein>
    <submittedName>
        <fullName evidence="3">3'-5' exonuclease</fullName>
    </submittedName>
</protein>
<evidence type="ECO:0000313" key="4">
    <source>
        <dbReference type="Proteomes" id="UP000483018"/>
    </source>
</evidence>
<keyword evidence="1 3" id="KW-0378">Hydrolase</keyword>